<dbReference type="Proteomes" id="UP000204551">
    <property type="component" value="Chromosome"/>
</dbReference>
<dbReference type="STRING" id="616991.GCA_000733925_01372"/>
<accession>A0A221UYK3</accession>
<reference evidence="2 3" key="1">
    <citation type="submission" date="2017-07" db="EMBL/GenBank/DDBJ databases">
        <title>Genome Sequence of Arenibacter algicola Strain SMS7 Isolated from a culture of the Diatom Skeletonema marinoi.</title>
        <authorList>
            <person name="Topel M."/>
            <person name="Pinder M.I.M."/>
            <person name="Johansson O.N."/>
            <person name="Kourtchenko O."/>
            <person name="Godhe A."/>
            <person name="Clarke A.K."/>
        </authorList>
    </citation>
    <scope>NUCLEOTIDE SEQUENCE [LARGE SCALE GENOMIC DNA]</scope>
    <source>
        <strain evidence="2 3">SMS7</strain>
    </source>
</reference>
<evidence type="ECO:0008006" key="4">
    <source>
        <dbReference type="Google" id="ProtNLM"/>
    </source>
</evidence>
<keyword evidence="1" id="KW-0472">Membrane</keyword>
<dbReference type="KEGG" id="aalg:AREALGSMS7_03007"/>
<organism evidence="2 3">
    <name type="scientific">Arenibacter algicola</name>
    <dbReference type="NCBI Taxonomy" id="616991"/>
    <lineage>
        <taxon>Bacteria</taxon>
        <taxon>Pseudomonadati</taxon>
        <taxon>Bacteroidota</taxon>
        <taxon>Flavobacteriia</taxon>
        <taxon>Flavobacteriales</taxon>
        <taxon>Flavobacteriaceae</taxon>
        <taxon>Arenibacter</taxon>
    </lineage>
</organism>
<evidence type="ECO:0000256" key="1">
    <source>
        <dbReference type="SAM" id="Phobius"/>
    </source>
</evidence>
<feature type="transmembrane region" description="Helical" evidence="1">
    <location>
        <begin position="48"/>
        <end position="73"/>
    </location>
</feature>
<dbReference type="RefSeq" id="WP_093978927.1">
    <property type="nucleotide sequence ID" value="NZ_CP022515.1"/>
</dbReference>
<dbReference type="eggNOG" id="ENOG5031QAN">
    <property type="taxonomic scope" value="Bacteria"/>
</dbReference>
<name>A0A221UYK3_9FLAO</name>
<sequence length="181" mass="21017">MDYFEKHIRDNKALFDEHKADRAKMWAKIELELSNTKPKVVPLWKSPLFRVAASIVLVLLLTSLIGITVYGGYQSDGQNSVVSQELLDIDMHYSNLVQHQVQLVKDHPDLSQEDKDEFLSFMDELDEEYGVLKLEMKKNLGNERVLEAIIGNYKKRIELIENLLRQINDSKMINDDYGYTL</sequence>
<keyword evidence="1" id="KW-0812">Transmembrane</keyword>
<proteinExistence type="predicted"/>
<evidence type="ECO:0000313" key="2">
    <source>
        <dbReference type="EMBL" id="ASO06439.1"/>
    </source>
</evidence>
<keyword evidence="1" id="KW-1133">Transmembrane helix</keyword>
<protein>
    <recommendedName>
        <fullName evidence="4">Anti-sigma factor</fullName>
    </recommendedName>
</protein>
<evidence type="ECO:0000313" key="3">
    <source>
        <dbReference type="Proteomes" id="UP000204551"/>
    </source>
</evidence>
<gene>
    <name evidence="2" type="ORF">AREALGSMS7_03007</name>
</gene>
<dbReference type="EMBL" id="CP022515">
    <property type="protein sequence ID" value="ASO06439.1"/>
    <property type="molecule type" value="Genomic_DNA"/>
</dbReference>
<dbReference type="AlphaFoldDB" id="A0A221UYK3"/>